<evidence type="ECO:0000313" key="1">
    <source>
        <dbReference type="EMBL" id="MCG2589720.1"/>
    </source>
</evidence>
<keyword evidence="2" id="KW-1185">Reference proteome</keyword>
<sequence>MNDKDIHIIQAEYIHWRDAPATQSGVPERGTDLELVAESWPEGAEPTHVVYRKMRSFPAEITDTTETGVVIFARIIRSSAVLEQTSDRVELTDRLVFTTADGKTKYIEIEDWSRMEN</sequence>
<evidence type="ECO:0008006" key="3">
    <source>
        <dbReference type="Google" id="ProtNLM"/>
    </source>
</evidence>
<evidence type="ECO:0000313" key="2">
    <source>
        <dbReference type="Proteomes" id="UP001165366"/>
    </source>
</evidence>
<dbReference type="Proteomes" id="UP001165366">
    <property type="component" value="Unassembled WGS sequence"/>
</dbReference>
<comment type="caution">
    <text evidence="1">The sequence shown here is derived from an EMBL/GenBank/DDBJ whole genome shotgun (WGS) entry which is preliminary data.</text>
</comment>
<dbReference type="RefSeq" id="WP_237855080.1">
    <property type="nucleotide sequence ID" value="NZ_JAKLWS010000020.1"/>
</dbReference>
<protein>
    <recommendedName>
        <fullName evidence="3">Nuclear transport factor 2 family protein</fullName>
    </recommendedName>
</protein>
<name>A0ABS9KFT6_9BACT</name>
<dbReference type="EMBL" id="JAKLWS010000020">
    <property type="protein sequence ID" value="MCG2589720.1"/>
    <property type="molecule type" value="Genomic_DNA"/>
</dbReference>
<organism evidence="1 2">
    <name type="scientific">Rhodohalobacter sulfatireducens</name>
    <dbReference type="NCBI Taxonomy" id="2911366"/>
    <lineage>
        <taxon>Bacteria</taxon>
        <taxon>Pseudomonadati</taxon>
        <taxon>Balneolota</taxon>
        <taxon>Balneolia</taxon>
        <taxon>Balneolales</taxon>
        <taxon>Balneolaceae</taxon>
        <taxon>Rhodohalobacter</taxon>
    </lineage>
</organism>
<accession>A0ABS9KFT6</accession>
<reference evidence="1" key="1">
    <citation type="submission" date="2022-01" db="EMBL/GenBank/DDBJ databases">
        <authorList>
            <person name="Wang Y."/>
        </authorList>
    </citation>
    <scope>NUCLEOTIDE SEQUENCE</scope>
    <source>
        <strain evidence="1">WB101</strain>
    </source>
</reference>
<gene>
    <name evidence="1" type="ORF">L6773_14160</name>
</gene>
<reference evidence="1" key="2">
    <citation type="submission" date="2024-05" db="EMBL/GenBank/DDBJ databases">
        <title>Rhodohalobacter halophilus gen. nov., sp. nov., a moderately halophilic member of the family Balneolaceae.</title>
        <authorList>
            <person name="Xia J."/>
        </authorList>
    </citation>
    <scope>NUCLEOTIDE SEQUENCE</scope>
    <source>
        <strain evidence="1">WB101</strain>
    </source>
</reference>
<proteinExistence type="predicted"/>